<gene>
    <name evidence="3" type="ORF">E4Z66_13600</name>
</gene>
<organism evidence="3 4">
    <name type="scientific">Aliishimia ponticola</name>
    <dbReference type="NCBI Taxonomy" id="2499833"/>
    <lineage>
        <taxon>Bacteria</taxon>
        <taxon>Pseudomonadati</taxon>
        <taxon>Pseudomonadota</taxon>
        <taxon>Alphaproteobacteria</taxon>
        <taxon>Rhodobacterales</taxon>
        <taxon>Paracoccaceae</taxon>
        <taxon>Aliishimia</taxon>
    </lineage>
</organism>
<name>A0A4S4NA61_9RHOB</name>
<evidence type="ECO:0000256" key="1">
    <source>
        <dbReference type="SAM" id="Phobius"/>
    </source>
</evidence>
<keyword evidence="2" id="KW-0732">Signal</keyword>
<comment type="caution">
    <text evidence="3">The sequence shown here is derived from an EMBL/GenBank/DDBJ whole genome shotgun (WGS) entry which is preliminary data.</text>
</comment>
<dbReference type="InterPro" id="IPR022472">
    <property type="entry name" value="VPLPA-CTERM"/>
</dbReference>
<keyword evidence="1" id="KW-0472">Membrane</keyword>
<evidence type="ECO:0000313" key="3">
    <source>
        <dbReference type="EMBL" id="THH36089.1"/>
    </source>
</evidence>
<evidence type="ECO:0000313" key="4">
    <source>
        <dbReference type="Proteomes" id="UP000306602"/>
    </source>
</evidence>
<sequence>MRTILTALALSLTAGAVSAATIENGSFEDLGSNSLGGSSWKIFSDLPGWTGVPNLELQTNATLSSIDAQDGSNYVELASNQNAAIEQSVSLTAGTYALSFWYSPRINGANTSTNDMSYVATSRAGDIFSGVINGAPDPLFPHGVWTQVTETFTLADDALVTFTFAATGVGGSNQTGALIDNVSLAAVPLPASGALLLGGVAAMGAVRRRARRA</sequence>
<dbReference type="EMBL" id="SRKY01000003">
    <property type="protein sequence ID" value="THH36089.1"/>
    <property type="molecule type" value="Genomic_DNA"/>
</dbReference>
<keyword evidence="1" id="KW-0812">Transmembrane</keyword>
<accession>A0A4S4NA61</accession>
<dbReference type="Proteomes" id="UP000306602">
    <property type="component" value="Unassembled WGS sequence"/>
</dbReference>
<dbReference type="NCBIfam" id="TIGR03370">
    <property type="entry name" value="VPLPA-CTERM"/>
    <property type="match status" value="1"/>
</dbReference>
<reference evidence="3 4" key="1">
    <citation type="submission" date="2019-04" db="EMBL/GenBank/DDBJ databases">
        <title>Shimia ponticola sp. nov., isolated from seawater.</title>
        <authorList>
            <person name="Kim Y.-O."/>
            <person name="Yoon J.-H."/>
        </authorList>
    </citation>
    <scope>NUCLEOTIDE SEQUENCE [LARGE SCALE GENOMIC DNA]</scope>
    <source>
        <strain evidence="3 4">MYP11</strain>
    </source>
</reference>
<feature type="signal peptide" evidence="2">
    <location>
        <begin position="1"/>
        <end position="19"/>
    </location>
</feature>
<proteinExistence type="predicted"/>
<feature type="transmembrane region" description="Helical" evidence="1">
    <location>
        <begin position="182"/>
        <end position="206"/>
    </location>
</feature>
<keyword evidence="4" id="KW-1185">Reference proteome</keyword>
<dbReference type="OrthoDB" id="7870719at2"/>
<dbReference type="Gene3D" id="2.60.120.260">
    <property type="entry name" value="Galactose-binding domain-like"/>
    <property type="match status" value="1"/>
</dbReference>
<protein>
    <submittedName>
        <fullName evidence="3">VPLPA-CTERM sorting domain-containing protein</fullName>
    </submittedName>
</protein>
<dbReference type="RefSeq" id="WP_136463559.1">
    <property type="nucleotide sequence ID" value="NZ_SRKY01000003.1"/>
</dbReference>
<dbReference type="AlphaFoldDB" id="A0A4S4NA61"/>
<keyword evidence="1" id="KW-1133">Transmembrane helix</keyword>
<feature type="chain" id="PRO_5020560257" evidence="2">
    <location>
        <begin position="20"/>
        <end position="213"/>
    </location>
</feature>
<evidence type="ECO:0000256" key="2">
    <source>
        <dbReference type="SAM" id="SignalP"/>
    </source>
</evidence>